<keyword evidence="12 15" id="KW-0472">Membrane</keyword>
<evidence type="ECO:0000256" key="3">
    <source>
        <dbReference type="ARBA" id="ARBA00016584"/>
    </source>
</evidence>
<feature type="compositionally biased region" description="Low complexity" evidence="14">
    <location>
        <begin position="267"/>
        <end position="283"/>
    </location>
</feature>
<feature type="compositionally biased region" description="Gly residues" evidence="14">
    <location>
        <begin position="233"/>
        <end position="244"/>
    </location>
</feature>
<dbReference type="eggNOG" id="ENOG502QT6Y">
    <property type="taxonomic scope" value="Eukaryota"/>
</dbReference>
<keyword evidence="5" id="KW-0109">Calcium transport</keyword>
<evidence type="ECO:0000256" key="14">
    <source>
        <dbReference type="SAM" id="MobiDB-lite"/>
    </source>
</evidence>
<evidence type="ECO:0000256" key="15">
    <source>
        <dbReference type="SAM" id="Phobius"/>
    </source>
</evidence>
<keyword evidence="18" id="KW-1185">Reference proteome</keyword>
<feature type="signal peptide" evidence="16">
    <location>
        <begin position="1"/>
        <end position="24"/>
    </location>
</feature>
<dbReference type="GO" id="GO:2001256">
    <property type="term" value="P:regulation of store-operated calcium entry"/>
    <property type="evidence" value="ECO:0007669"/>
    <property type="project" value="InterPro"/>
</dbReference>
<feature type="region of interest" description="Disordered" evidence="14">
    <location>
        <begin position="216"/>
        <end position="319"/>
    </location>
</feature>
<organism evidence="17 18">
    <name type="scientific">Taphrina deformans (strain PYCC 5710 / ATCC 11124 / CBS 356.35 / IMI 108563 / JCM 9778 / NBRC 8474)</name>
    <name type="common">Peach leaf curl fungus</name>
    <name type="synonym">Lalaria deformans</name>
    <dbReference type="NCBI Taxonomy" id="1097556"/>
    <lineage>
        <taxon>Eukaryota</taxon>
        <taxon>Fungi</taxon>
        <taxon>Dikarya</taxon>
        <taxon>Ascomycota</taxon>
        <taxon>Taphrinomycotina</taxon>
        <taxon>Taphrinomycetes</taxon>
        <taxon>Taphrinales</taxon>
        <taxon>Taphrinaceae</taxon>
        <taxon>Taphrina</taxon>
    </lineage>
</organism>
<reference evidence="17 18" key="1">
    <citation type="journal article" date="2013" name="MBio">
        <title>Genome sequencing of the plant pathogen Taphrina deformans, the causal agent of peach leaf curl.</title>
        <authorList>
            <person name="Cisse O.H."/>
            <person name="Almeida J.M.G.C.F."/>
            <person name="Fonseca A."/>
            <person name="Kumar A.A."/>
            <person name="Salojaervi J."/>
            <person name="Overmyer K."/>
            <person name="Hauser P.M."/>
            <person name="Pagni M."/>
        </authorList>
    </citation>
    <scope>NUCLEOTIDE SEQUENCE [LARGE SCALE GENOMIC DNA]</scope>
    <source>
        <strain evidence="18">PYCC 5710 / ATCC 11124 / CBS 356.35 / IMI 108563 / JCM 9778 / NBRC 8474</strain>
    </source>
</reference>
<dbReference type="VEuPathDB" id="FungiDB:TAPDE_004692"/>
<dbReference type="PANTHER" id="PTHR15929">
    <property type="entry name" value="STORE-OPERATED CALCIUM ENTRY-ASSOCIATED REGULATORY FACTOR"/>
    <property type="match status" value="1"/>
</dbReference>
<evidence type="ECO:0000256" key="11">
    <source>
        <dbReference type="ARBA" id="ARBA00023065"/>
    </source>
</evidence>
<evidence type="ECO:0000256" key="13">
    <source>
        <dbReference type="ARBA" id="ARBA00031116"/>
    </source>
</evidence>
<keyword evidence="4" id="KW-0813">Transport</keyword>
<evidence type="ECO:0000256" key="9">
    <source>
        <dbReference type="ARBA" id="ARBA00022837"/>
    </source>
</evidence>
<dbReference type="GO" id="GO:0006816">
    <property type="term" value="P:calcium ion transport"/>
    <property type="evidence" value="ECO:0007669"/>
    <property type="project" value="UniProtKB-KW"/>
</dbReference>
<feature type="compositionally biased region" description="Polar residues" evidence="14">
    <location>
        <begin position="175"/>
        <end position="185"/>
    </location>
</feature>
<evidence type="ECO:0000256" key="2">
    <source>
        <dbReference type="ARBA" id="ARBA00006833"/>
    </source>
</evidence>
<dbReference type="AlphaFoldDB" id="R4XF37"/>
<evidence type="ECO:0000256" key="1">
    <source>
        <dbReference type="ARBA" id="ARBA00004115"/>
    </source>
</evidence>
<evidence type="ECO:0000256" key="10">
    <source>
        <dbReference type="ARBA" id="ARBA00022989"/>
    </source>
</evidence>
<dbReference type="Pfam" id="PF06682">
    <property type="entry name" value="SARAF"/>
    <property type="match status" value="2"/>
</dbReference>
<dbReference type="PANTHER" id="PTHR15929:SF0">
    <property type="entry name" value="STORE-OPERATED CALCIUM ENTRY-ASSOCIATED REGULATORY FACTOR"/>
    <property type="match status" value="1"/>
</dbReference>
<evidence type="ECO:0000313" key="18">
    <source>
        <dbReference type="Proteomes" id="UP000013776"/>
    </source>
</evidence>
<feature type="chain" id="PRO_5004373280" description="Store-operated calcium entry-associated regulatory factor" evidence="16">
    <location>
        <begin position="25"/>
        <end position="319"/>
    </location>
</feature>
<feature type="region of interest" description="Disordered" evidence="14">
    <location>
        <begin position="166"/>
        <end position="185"/>
    </location>
</feature>
<gene>
    <name evidence="17" type="ORF">TAPDE_004692</name>
</gene>
<keyword evidence="11" id="KW-0406">Ion transport</keyword>
<feature type="compositionally biased region" description="Low complexity" evidence="14">
    <location>
        <begin position="245"/>
        <end position="254"/>
    </location>
</feature>
<comment type="subcellular location">
    <subcellularLocation>
        <location evidence="1">Endoplasmic reticulum membrane</location>
        <topology evidence="1">Single-pass type I membrane protein</topology>
    </subcellularLocation>
</comment>
<keyword evidence="10 15" id="KW-1133">Transmembrane helix</keyword>
<evidence type="ECO:0000256" key="6">
    <source>
        <dbReference type="ARBA" id="ARBA00022692"/>
    </source>
</evidence>
<proteinExistence type="inferred from homology"/>
<evidence type="ECO:0000256" key="7">
    <source>
        <dbReference type="ARBA" id="ARBA00022729"/>
    </source>
</evidence>
<dbReference type="OrthoDB" id="20303at2759"/>
<feature type="transmembrane region" description="Helical" evidence="15">
    <location>
        <begin position="194"/>
        <end position="215"/>
    </location>
</feature>
<keyword evidence="8" id="KW-0256">Endoplasmic reticulum</keyword>
<keyword evidence="7 16" id="KW-0732">Signal</keyword>
<dbReference type="EMBL" id="CAHR02000216">
    <property type="protein sequence ID" value="CCG84258.1"/>
    <property type="molecule type" value="Genomic_DNA"/>
</dbReference>
<evidence type="ECO:0000256" key="8">
    <source>
        <dbReference type="ARBA" id="ARBA00022824"/>
    </source>
</evidence>
<evidence type="ECO:0000313" key="17">
    <source>
        <dbReference type="EMBL" id="CCG84258.1"/>
    </source>
</evidence>
<evidence type="ECO:0000256" key="12">
    <source>
        <dbReference type="ARBA" id="ARBA00023136"/>
    </source>
</evidence>
<dbReference type="STRING" id="1097556.R4XF37"/>
<evidence type="ECO:0000256" key="16">
    <source>
        <dbReference type="SAM" id="SignalP"/>
    </source>
</evidence>
<dbReference type="Proteomes" id="UP000013776">
    <property type="component" value="Unassembled WGS sequence"/>
</dbReference>
<keyword evidence="9" id="KW-0106">Calcium</keyword>
<evidence type="ECO:0000256" key="4">
    <source>
        <dbReference type="ARBA" id="ARBA00022448"/>
    </source>
</evidence>
<comment type="caution">
    <text evidence="17">The sequence shown here is derived from an EMBL/GenBank/DDBJ whole genome shotgun (WGS) entry which is preliminary data.</text>
</comment>
<protein>
    <recommendedName>
        <fullName evidence="3">Store-operated calcium entry-associated regulatory factor</fullName>
    </recommendedName>
    <alternativeName>
        <fullName evidence="13">Transmembrane protein 66</fullName>
    </alternativeName>
</protein>
<comment type="similarity">
    <text evidence="2">Belongs to the SARAF family.</text>
</comment>
<evidence type="ECO:0000256" key="5">
    <source>
        <dbReference type="ARBA" id="ARBA00022568"/>
    </source>
</evidence>
<accession>R4XF37</accession>
<name>R4XF37_TAPDE</name>
<sequence length="319" mass="32154">MKIFFTVSALTALVSTTTAAAAAAENGQAGAGQSFLPMSLADPQTLTFTADAETTGHSPVPQLACVGGNAATLYRVRNMTCTSLGPITALGHEEVHWKCTALVPPEFTLGETTVRCEPVPGPMDAAGDADAGEAKSPADGSFSQYVVDGSCAVEYTLHLSDLGEGTVGGRDLPQSPATDLPSTTGSGSGIAGKLFWVAFVGVATFIAYSIFFNGSGPGTNRGGRRGDGRNGRGDGPGHGGGGDAPGPSSSGDSDWTPISPHSTLYTPPSGLSSRSPGSLERPSVTARTDSSVAPPIVGDDGSRYGPAREVTSFGGTTAR</sequence>
<dbReference type="GO" id="GO:0005789">
    <property type="term" value="C:endoplasmic reticulum membrane"/>
    <property type="evidence" value="ECO:0007669"/>
    <property type="project" value="UniProtKB-SubCell"/>
</dbReference>
<dbReference type="InterPro" id="IPR009567">
    <property type="entry name" value="SARAF"/>
</dbReference>
<keyword evidence="6 15" id="KW-0812">Transmembrane</keyword>